<dbReference type="InterPro" id="IPR011075">
    <property type="entry name" value="TetR_C"/>
</dbReference>
<dbReference type="EMBL" id="VRZA01000003">
    <property type="protein sequence ID" value="TXS94011.1"/>
    <property type="molecule type" value="Genomic_DNA"/>
</dbReference>
<dbReference type="InterPro" id="IPR001647">
    <property type="entry name" value="HTH_TetR"/>
</dbReference>
<proteinExistence type="predicted"/>
<sequence length="212" mass="23770">MNSRANSSRERILGTAEAMILEHGFAGTTIEDIIDKAAITKGGFFYHFEGKLALAKALVERYIEQDDAMFLELSERADALSEDPLQRLLIFLNLLTETVAGMTSVHPGCLVAAFTYETQQFNDEIRDMMQQGMLGWRAMLQERLEETLAIYTPVIEVSPSALADMFSSTLEGGILLARIYDDNEALMEQVQAYRTHLRLLFGDIRPPAVQES</sequence>
<dbReference type="SUPFAM" id="SSF46689">
    <property type="entry name" value="Homeodomain-like"/>
    <property type="match status" value="1"/>
</dbReference>
<dbReference type="GO" id="GO:0003677">
    <property type="term" value="F:DNA binding"/>
    <property type="evidence" value="ECO:0007669"/>
    <property type="project" value="UniProtKB-UniRule"/>
</dbReference>
<dbReference type="InterPro" id="IPR009057">
    <property type="entry name" value="Homeodomain-like_sf"/>
</dbReference>
<keyword evidence="2 4" id="KW-0238">DNA-binding</keyword>
<dbReference type="PRINTS" id="PR00455">
    <property type="entry name" value="HTHTETR"/>
</dbReference>
<dbReference type="Pfam" id="PF16925">
    <property type="entry name" value="TetR_C_13"/>
    <property type="match status" value="1"/>
</dbReference>
<evidence type="ECO:0000313" key="7">
    <source>
        <dbReference type="Proteomes" id="UP000321039"/>
    </source>
</evidence>
<keyword evidence="7" id="KW-1185">Reference proteome</keyword>
<comment type="caution">
    <text evidence="6">The sequence shown here is derived from an EMBL/GenBank/DDBJ whole genome shotgun (WGS) entry which is preliminary data.</text>
</comment>
<protein>
    <submittedName>
        <fullName evidence="6">TetR/AcrR family transcriptional regulator</fullName>
    </submittedName>
</protein>
<dbReference type="PANTHER" id="PTHR47506:SF1">
    <property type="entry name" value="HTH-TYPE TRANSCRIPTIONAL REGULATOR YJDC"/>
    <property type="match status" value="1"/>
</dbReference>
<organism evidence="6 7">
    <name type="scientific">Parahaliea maris</name>
    <dbReference type="NCBI Taxonomy" id="2716870"/>
    <lineage>
        <taxon>Bacteria</taxon>
        <taxon>Pseudomonadati</taxon>
        <taxon>Pseudomonadota</taxon>
        <taxon>Gammaproteobacteria</taxon>
        <taxon>Cellvibrionales</taxon>
        <taxon>Halieaceae</taxon>
        <taxon>Parahaliea</taxon>
    </lineage>
</organism>
<evidence type="ECO:0000313" key="6">
    <source>
        <dbReference type="EMBL" id="TXS94011.1"/>
    </source>
</evidence>
<keyword evidence="3" id="KW-0804">Transcription</keyword>
<dbReference type="SUPFAM" id="SSF48498">
    <property type="entry name" value="Tetracyclin repressor-like, C-terminal domain"/>
    <property type="match status" value="1"/>
</dbReference>
<dbReference type="InterPro" id="IPR023772">
    <property type="entry name" value="DNA-bd_HTH_TetR-type_CS"/>
</dbReference>
<dbReference type="PROSITE" id="PS50977">
    <property type="entry name" value="HTH_TETR_2"/>
    <property type="match status" value="1"/>
</dbReference>
<evidence type="ECO:0000256" key="1">
    <source>
        <dbReference type="ARBA" id="ARBA00023015"/>
    </source>
</evidence>
<name>A0A5C9A3Y6_9GAMM</name>
<dbReference type="Proteomes" id="UP000321039">
    <property type="component" value="Unassembled WGS sequence"/>
</dbReference>
<gene>
    <name evidence="6" type="ORF">FV139_10355</name>
</gene>
<dbReference type="PANTHER" id="PTHR47506">
    <property type="entry name" value="TRANSCRIPTIONAL REGULATORY PROTEIN"/>
    <property type="match status" value="1"/>
</dbReference>
<dbReference type="AlphaFoldDB" id="A0A5C9A3Y6"/>
<accession>A0A5C9A3Y6</accession>
<dbReference type="Pfam" id="PF00440">
    <property type="entry name" value="TetR_N"/>
    <property type="match status" value="1"/>
</dbReference>
<dbReference type="Gene3D" id="1.10.357.10">
    <property type="entry name" value="Tetracycline Repressor, domain 2"/>
    <property type="match status" value="1"/>
</dbReference>
<evidence type="ECO:0000256" key="4">
    <source>
        <dbReference type="PROSITE-ProRule" id="PRU00335"/>
    </source>
</evidence>
<feature type="domain" description="HTH tetR-type" evidence="5">
    <location>
        <begin position="6"/>
        <end position="66"/>
    </location>
</feature>
<dbReference type="InterPro" id="IPR036271">
    <property type="entry name" value="Tet_transcr_reg_TetR-rel_C_sf"/>
</dbReference>
<dbReference type="PROSITE" id="PS01081">
    <property type="entry name" value="HTH_TETR_1"/>
    <property type="match status" value="1"/>
</dbReference>
<evidence type="ECO:0000259" key="5">
    <source>
        <dbReference type="PROSITE" id="PS50977"/>
    </source>
</evidence>
<reference evidence="6 7" key="1">
    <citation type="submission" date="2019-08" db="EMBL/GenBank/DDBJ databases">
        <title>Parahaliea maris sp. nov., isolated from the surface seawater.</title>
        <authorList>
            <person name="Liu Y."/>
        </authorList>
    </citation>
    <scope>NUCLEOTIDE SEQUENCE [LARGE SCALE GENOMIC DNA]</scope>
    <source>
        <strain evidence="6 7">HSLHS9</strain>
    </source>
</reference>
<feature type="DNA-binding region" description="H-T-H motif" evidence="4">
    <location>
        <begin position="29"/>
        <end position="48"/>
    </location>
</feature>
<keyword evidence="1" id="KW-0805">Transcription regulation</keyword>
<evidence type="ECO:0000256" key="2">
    <source>
        <dbReference type="ARBA" id="ARBA00023125"/>
    </source>
</evidence>
<evidence type="ECO:0000256" key="3">
    <source>
        <dbReference type="ARBA" id="ARBA00023163"/>
    </source>
</evidence>
<dbReference type="RefSeq" id="WP_148068353.1">
    <property type="nucleotide sequence ID" value="NZ_VRZA01000003.1"/>
</dbReference>